<name>A0A0A6VDA2_9BACI</name>
<evidence type="ECO:0000256" key="1">
    <source>
        <dbReference type="ARBA" id="ARBA00004141"/>
    </source>
</evidence>
<evidence type="ECO:0000313" key="8">
    <source>
        <dbReference type="Proteomes" id="UP000030588"/>
    </source>
</evidence>
<evidence type="ECO:0000256" key="5">
    <source>
        <dbReference type="SAM" id="Phobius"/>
    </source>
</evidence>
<dbReference type="InterPro" id="IPR049453">
    <property type="entry name" value="Memb_transporter_dom"/>
</dbReference>
<dbReference type="Pfam" id="PF13515">
    <property type="entry name" value="FUSC_2"/>
    <property type="match status" value="1"/>
</dbReference>
<feature type="transmembrane region" description="Helical" evidence="5">
    <location>
        <begin position="110"/>
        <end position="130"/>
    </location>
</feature>
<dbReference type="STRING" id="363870.NG54_09325"/>
<keyword evidence="3 5" id="KW-1133">Transmembrane helix</keyword>
<proteinExistence type="predicted"/>
<keyword evidence="2 5" id="KW-0812">Transmembrane</keyword>
<organism evidence="7 8">
    <name type="scientific">Heyndrickxia ginsengihumi</name>
    <dbReference type="NCBI Taxonomy" id="363870"/>
    <lineage>
        <taxon>Bacteria</taxon>
        <taxon>Bacillati</taxon>
        <taxon>Bacillota</taxon>
        <taxon>Bacilli</taxon>
        <taxon>Bacillales</taxon>
        <taxon>Bacillaceae</taxon>
        <taxon>Heyndrickxia</taxon>
    </lineage>
</organism>
<keyword evidence="4 5" id="KW-0472">Membrane</keyword>
<comment type="subcellular location">
    <subcellularLocation>
        <location evidence="1">Membrane</location>
        <topology evidence="1">Multi-pass membrane protein</topology>
    </subcellularLocation>
</comment>
<dbReference type="GO" id="GO:0016020">
    <property type="term" value="C:membrane"/>
    <property type="evidence" value="ECO:0007669"/>
    <property type="project" value="UniProtKB-SubCell"/>
</dbReference>
<gene>
    <name evidence="7" type="ORF">NG54_09325</name>
</gene>
<evidence type="ECO:0000256" key="3">
    <source>
        <dbReference type="ARBA" id="ARBA00022989"/>
    </source>
</evidence>
<evidence type="ECO:0000313" key="7">
    <source>
        <dbReference type="EMBL" id="KHD85463.1"/>
    </source>
</evidence>
<protein>
    <recommendedName>
        <fullName evidence="6">Integral membrane bound transporter domain-containing protein</fullName>
    </recommendedName>
</protein>
<dbReference type="RefSeq" id="WP_035354576.1">
    <property type="nucleotide sequence ID" value="NZ_JRUN01000023.1"/>
</dbReference>
<dbReference type="Proteomes" id="UP000030588">
    <property type="component" value="Unassembled WGS sequence"/>
</dbReference>
<dbReference type="AlphaFoldDB" id="A0A0A6VDA2"/>
<accession>A0A0A6VDA2</accession>
<evidence type="ECO:0000259" key="6">
    <source>
        <dbReference type="Pfam" id="PF13515"/>
    </source>
</evidence>
<evidence type="ECO:0000256" key="2">
    <source>
        <dbReference type="ARBA" id="ARBA00022692"/>
    </source>
</evidence>
<sequence>MIKYKPIFENNSLMIWKMAIASSLSWEVAKLLGSHHPYLAPLTVILCVKSMVDQTITFAKKRFIGTILGSLLIIPVYKYIDVNALTIGLLILVSCFISKWLRLDSIVIEQVALTILLVVVLEQQAGSYAFDRIRDTLVGAIFAIVINIYLFPSTYVKRMEKTYHKYQGELSTLFLYCSDWIKGGCNPENGKQMQKQLQQVSQKLLHINGDSKKISAVFNYSPLCIKKAKMLTEYAQKVDVLHNGCTYLLTVAETFKEWGRSGKMNENDKIAWSKQMEIFSKHVEDLHDRSANSLYTNVLEEQQNQSYSFILIQATKRFMNSN</sequence>
<feature type="domain" description="Integral membrane bound transporter" evidence="6">
    <location>
        <begin position="25"/>
        <end position="146"/>
    </location>
</feature>
<evidence type="ECO:0000256" key="4">
    <source>
        <dbReference type="ARBA" id="ARBA00023136"/>
    </source>
</evidence>
<dbReference type="EMBL" id="JRUN01000023">
    <property type="protein sequence ID" value="KHD85463.1"/>
    <property type="molecule type" value="Genomic_DNA"/>
</dbReference>
<feature type="transmembrane region" description="Helical" evidence="5">
    <location>
        <begin position="136"/>
        <end position="156"/>
    </location>
</feature>
<comment type="caution">
    <text evidence="7">The sequence shown here is derived from an EMBL/GenBank/DDBJ whole genome shotgun (WGS) entry which is preliminary data.</text>
</comment>
<reference evidence="7 8" key="1">
    <citation type="submission" date="2014-10" db="EMBL/GenBank/DDBJ databases">
        <title>Draft genome of phytase producing Bacillus ginsengihumi strain M2.11.</title>
        <authorList>
            <person name="Toymentseva A."/>
            <person name="Boulygina E.A."/>
            <person name="Kazakov S.V."/>
            <person name="Kayumov I."/>
            <person name="Suleimanova A.D."/>
            <person name="Mardanova A.M."/>
            <person name="Maria S.N."/>
            <person name="Sergey M.Y."/>
            <person name="Sharipova M.R."/>
        </authorList>
    </citation>
    <scope>NUCLEOTIDE SEQUENCE [LARGE SCALE GENOMIC DNA]</scope>
    <source>
        <strain evidence="7 8">M2.11</strain>
    </source>
</reference>